<comment type="caution">
    <text evidence="1">The sequence shown here is derived from an EMBL/GenBank/DDBJ whole genome shotgun (WGS) entry which is preliminary data.</text>
</comment>
<sequence>MKPPCEIVVWYLIPGIRSVLAKELFGLGMKQKEISAVLDITQPAVSQYLSDKRGNEVGFCDEILEMIRELAIDLKNEKVDKRELIPRMCEICRKTKAEDILCMLHKEKDIVPEGCKACLGSDADNSDETTDKKGKIVTDICKACSDDPADYIPFYDI</sequence>
<protein>
    <recommendedName>
        <fullName evidence="2">HTH cro/C1-type domain-containing protein</fullName>
    </recommendedName>
</protein>
<reference evidence="1" key="1">
    <citation type="submission" date="2019-08" db="EMBL/GenBank/DDBJ databases">
        <authorList>
            <person name="Kucharzyk K."/>
            <person name="Murdoch R.W."/>
            <person name="Higgins S."/>
            <person name="Loffler F."/>
        </authorList>
    </citation>
    <scope>NUCLEOTIDE SEQUENCE</scope>
</reference>
<accession>A0A644V499</accession>
<evidence type="ECO:0000313" key="1">
    <source>
        <dbReference type="EMBL" id="MPL86168.1"/>
    </source>
</evidence>
<proteinExistence type="predicted"/>
<evidence type="ECO:0008006" key="2">
    <source>
        <dbReference type="Google" id="ProtNLM"/>
    </source>
</evidence>
<dbReference type="PANTHER" id="PTHR40730">
    <property type="entry name" value="TRANSCRIPTIONAL REGULATOR PROTEIN-LIKE PROTEIN"/>
    <property type="match status" value="1"/>
</dbReference>
<organism evidence="1">
    <name type="scientific">bioreactor metagenome</name>
    <dbReference type="NCBI Taxonomy" id="1076179"/>
    <lineage>
        <taxon>unclassified sequences</taxon>
        <taxon>metagenomes</taxon>
        <taxon>ecological metagenomes</taxon>
    </lineage>
</organism>
<gene>
    <name evidence="1" type="ORF">SDC9_32145</name>
</gene>
<dbReference type="AlphaFoldDB" id="A0A644V499"/>
<name>A0A644V499_9ZZZZ</name>
<dbReference type="EMBL" id="VSSQ01000217">
    <property type="protein sequence ID" value="MPL86168.1"/>
    <property type="molecule type" value="Genomic_DNA"/>
</dbReference>
<dbReference type="PANTHER" id="PTHR40730:SF4">
    <property type="entry name" value="TRANSCRIPTIONAL REGULATOR"/>
    <property type="match status" value="1"/>
</dbReference>